<dbReference type="Gene3D" id="2.60.40.10">
    <property type="entry name" value="Immunoglobulins"/>
    <property type="match status" value="2"/>
</dbReference>
<dbReference type="RefSeq" id="WP_241652670.1">
    <property type="nucleotide sequence ID" value="NZ_QOVL01000021.1"/>
</dbReference>
<reference evidence="11 12" key="1">
    <citation type="submission" date="2018-07" db="EMBL/GenBank/DDBJ databases">
        <title>Leeuwenhoekiella genomics.</title>
        <authorList>
            <person name="Tahon G."/>
            <person name="Willems A."/>
        </authorList>
    </citation>
    <scope>NUCLEOTIDE SEQUENCE [LARGE SCALE GENOMIC DNA]</scope>
    <source>
        <strain evidence="11 12">LMG 1345</strain>
    </source>
</reference>
<dbReference type="Pfam" id="PF02929">
    <property type="entry name" value="Bgal_small_N"/>
    <property type="match status" value="1"/>
</dbReference>
<evidence type="ECO:0000256" key="9">
    <source>
        <dbReference type="ARBA" id="ARBA00032230"/>
    </source>
</evidence>
<dbReference type="Gene3D" id="2.60.120.260">
    <property type="entry name" value="Galactose-binding domain-like"/>
    <property type="match status" value="1"/>
</dbReference>
<gene>
    <name evidence="11" type="ORF">DSL99_3437</name>
</gene>
<evidence type="ECO:0000256" key="6">
    <source>
        <dbReference type="ARBA" id="ARBA00022801"/>
    </source>
</evidence>
<comment type="similarity">
    <text evidence="3">Belongs to the glycosyl hydrolase 2 family.</text>
</comment>
<dbReference type="CDD" id="cd00161">
    <property type="entry name" value="beta-trefoil_Ricin-like"/>
    <property type="match status" value="1"/>
</dbReference>
<dbReference type="SUPFAM" id="SSF49785">
    <property type="entry name" value="Galactose-binding domain-like"/>
    <property type="match status" value="1"/>
</dbReference>
<dbReference type="Gene3D" id="2.70.98.10">
    <property type="match status" value="1"/>
</dbReference>
<dbReference type="PROSITE" id="PS00608">
    <property type="entry name" value="GLYCOSYL_HYDROL_F2_2"/>
    <property type="match status" value="1"/>
</dbReference>
<dbReference type="InterPro" id="IPR050347">
    <property type="entry name" value="Bact_Beta-galactosidase"/>
</dbReference>
<dbReference type="Pfam" id="PF02836">
    <property type="entry name" value="Glyco_hydro_2_C"/>
    <property type="match status" value="1"/>
</dbReference>
<comment type="cofactor">
    <cofactor evidence="2">
        <name>Ca(2+)</name>
        <dbReference type="ChEBI" id="CHEBI:29108"/>
    </cofactor>
</comment>
<evidence type="ECO:0000256" key="8">
    <source>
        <dbReference type="ARBA" id="ARBA00023295"/>
    </source>
</evidence>
<evidence type="ECO:0000313" key="11">
    <source>
        <dbReference type="EMBL" id="RXG25893.1"/>
    </source>
</evidence>
<evidence type="ECO:0000259" key="10">
    <source>
        <dbReference type="SMART" id="SM01038"/>
    </source>
</evidence>
<comment type="caution">
    <text evidence="11">The sequence shown here is derived from an EMBL/GenBank/DDBJ whole genome shotgun (WGS) entry which is preliminary data.</text>
</comment>
<dbReference type="Pfam" id="PF16353">
    <property type="entry name" value="LacZ_4"/>
    <property type="match status" value="1"/>
</dbReference>
<protein>
    <recommendedName>
        <fullName evidence="5">beta-galactosidase</fullName>
        <ecNumber evidence="5">3.2.1.23</ecNumber>
    </recommendedName>
    <alternativeName>
        <fullName evidence="9">Lactase</fullName>
    </alternativeName>
</protein>
<dbReference type="GO" id="GO:0005990">
    <property type="term" value="P:lactose catabolic process"/>
    <property type="evidence" value="ECO:0007669"/>
    <property type="project" value="TreeGrafter"/>
</dbReference>
<dbReference type="STRING" id="1122159.SAMN02745246_03937"/>
<dbReference type="EMBL" id="QOVL01000021">
    <property type="protein sequence ID" value="RXG25893.1"/>
    <property type="molecule type" value="Genomic_DNA"/>
</dbReference>
<dbReference type="InterPro" id="IPR017853">
    <property type="entry name" value="GH"/>
</dbReference>
<dbReference type="GO" id="GO:0030246">
    <property type="term" value="F:carbohydrate binding"/>
    <property type="evidence" value="ECO:0007669"/>
    <property type="project" value="InterPro"/>
</dbReference>
<dbReference type="PROSITE" id="PS50231">
    <property type="entry name" value="RICIN_B_LECTIN"/>
    <property type="match status" value="1"/>
</dbReference>
<dbReference type="InterPro" id="IPR023232">
    <property type="entry name" value="Glyco_hydro_2_AS"/>
</dbReference>
<dbReference type="InterPro" id="IPR006101">
    <property type="entry name" value="Glyco_hydro_2"/>
</dbReference>
<dbReference type="InterPro" id="IPR035992">
    <property type="entry name" value="Ricin_B-like_lectins"/>
</dbReference>
<dbReference type="SUPFAM" id="SSF49303">
    <property type="entry name" value="beta-Galactosidase/glucuronidase domain"/>
    <property type="match status" value="2"/>
</dbReference>
<dbReference type="InterPro" id="IPR006103">
    <property type="entry name" value="Glyco_hydro_2_cat"/>
</dbReference>
<dbReference type="InterPro" id="IPR004199">
    <property type="entry name" value="B-gal_small/dom_5"/>
</dbReference>
<dbReference type="EC" id="3.2.1.23" evidence="5"/>
<dbReference type="Proteomes" id="UP000290608">
    <property type="component" value="Unassembled WGS sequence"/>
</dbReference>
<dbReference type="SUPFAM" id="SSF51445">
    <property type="entry name" value="(Trans)glycosidases"/>
    <property type="match status" value="1"/>
</dbReference>
<keyword evidence="8" id="KW-0326">Glycosidase</keyword>
<evidence type="ECO:0000256" key="5">
    <source>
        <dbReference type="ARBA" id="ARBA00012756"/>
    </source>
</evidence>
<sequence length="1194" mass="137428">MMITKSSLTEKYLYIALILLSLKGFSQDISEDLVYNIQNEEGFVISDQNDARNNAPLFLLRRNAESKNQAWQILKNKNGSYTFINPFTGKGLDNGNKTEGKGNKVLQWDGDHENRNQQWLLIPFKKNSFYIKHSLSGMYLSQQANSTSGSLIMQLPNTKYVWEFKPSQLKLPPLRGENEWENETIFAINKEAPHATYIPYTDKESILKDKSFKKPWLASQSQLFQSLNGNWKFKWVKQPSERPTDFYKKNTDLSKWADIEVPSCWEMKGYGTPIYTNITYPFKNQPPFIKSREGYTNEKEPNPVGSYKKTFTLPKSWEGNEVFIHFDGVYSGFFVWINGQKVGYSQGANNASEFNITPYLNAGVNEVSVQVFRWTDGSYLEDQDMFRLSGIHKDVYLFSTPKVHIRDFKTTTTFNTPKLDNAIINIKTDVVNAFSKTAENHSWTAQILDPDGKEVLNLTQKINSISGKENLNLNLEGSIKNPQLWSAEKPNLYSVLLTLKDNTGKVLEVIPSKLGIRKIEIKENRVFINNEQVFFKGVNRHETHPQFGRTVPLETIIEDIVLMKQNNINTIRTSHYPNQPRTYALFDYYGLYTMDEADIENHGNHSISDKASWIPAYKDRVTRMIERDKNHASVIFWSMGNEGGNGKNFDTIANLTRKLDPSRPVHYEGRNASADIDSNMYPSLEYMEQMDKSRQDKPYFLCEYAHAMGNAVGNLAEYWEYIENQSNRMIGGCIWDWVDQGINKPGGSKNDFYYGGDFDDTPNDADFCDNGLVKPDRSVTAKLKEVKKVYQYIKLKPVDLKKGIIKVTNKYDFTNLDNFDINWELIEEGSVRESGKLTKLSLAPNQSGSITIPYQTQLNTQKEYFINLYFSLKDETIWAKKGHVVAKEQFQLSKRKAVDFSISEASKKLKTKVQDAILEVNGQDFSMKFDTKTGVLRSLKYAEEEFIFNEEGLKLNWYRSINNDQYADRTYYPTSYEQESFRHTLSKDDTSITIASSMRAHLANEAKTEIPYTLTYTILSNGKLKIDASFISPPKDQVIHRLGLKMQLNPDFDELKWYGRGPFENYSDRKTAAFVGSYKSSVKDFSSEEYLKPQSMGNRENVRWLSLVNSEGLGIKITTNDELAFSALNYEDSELWKTRHDAELPQIYQPQTFLNLDRIQEGVGNASCGPITLKKYQIKPDKEYQYSLILEPLY</sequence>
<dbReference type="Pfam" id="PF00703">
    <property type="entry name" value="Glyco_hydro_2"/>
    <property type="match status" value="1"/>
</dbReference>
<dbReference type="InterPro" id="IPR013783">
    <property type="entry name" value="Ig-like_fold"/>
</dbReference>
<dbReference type="InterPro" id="IPR008979">
    <property type="entry name" value="Galactose-bd-like_sf"/>
</dbReference>
<organism evidence="11 12">
    <name type="scientific">Leeuwenhoekiella marinoflava</name>
    <dbReference type="NCBI Taxonomy" id="988"/>
    <lineage>
        <taxon>Bacteria</taxon>
        <taxon>Pseudomonadati</taxon>
        <taxon>Bacteroidota</taxon>
        <taxon>Flavobacteriia</taxon>
        <taxon>Flavobacteriales</taxon>
        <taxon>Flavobacteriaceae</taxon>
        <taxon>Leeuwenhoekiella</taxon>
    </lineage>
</organism>
<dbReference type="Pfam" id="PF14200">
    <property type="entry name" value="RicinB_lectin_2"/>
    <property type="match status" value="1"/>
</dbReference>
<dbReference type="SUPFAM" id="SSF74650">
    <property type="entry name" value="Galactose mutarotase-like"/>
    <property type="match status" value="1"/>
</dbReference>
<dbReference type="SMART" id="SM01038">
    <property type="entry name" value="Bgal_small_N"/>
    <property type="match status" value="1"/>
</dbReference>
<feature type="domain" description="Beta galactosidase small chain/" evidence="10">
    <location>
        <begin position="919"/>
        <end position="1191"/>
    </location>
</feature>
<keyword evidence="7" id="KW-0106">Calcium</keyword>
<dbReference type="InterPro" id="IPR014718">
    <property type="entry name" value="GH-type_carb-bd"/>
</dbReference>
<dbReference type="InterPro" id="IPR000772">
    <property type="entry name" value="Ricin_B_lectin"/>
</dbReference>
<evidence type="ECO:0000256" key="3">
    <source>
        <dbReference type="ARBA" id="ARBA00007401"/>
    </source>
</evidence>
<dbReference type="InterPro" id="IPR006104">
    <property type="entry name" value="Glyco_hydro_2_N"/>
</dbReference>
<evidence type="ECO:0000256" key="4">
    <source>
        <dbReference type="ARBA" id="ARBA00011245"/>
    </source>
</evidence>
<accession>A0A4Q0PG95</accession>
<comment type="catalytic activity">
    <reaction evidence="1">
        <text>Hydrolysis of terminal non-reducing beta-D-galactose residues in beta-D-galactosides.</text>
        <dbReference type="EC" id="3.2.1.23"/>
    </reaction>
</comment>
<dbReference type="InterPro" id="IPR036156">
    <property type="entry name" value="Beta-gal/glucu_dom_sf"/>
</dbReference>
<name>A0A4Q0PG95_9FLAO</name>
<dbReference type="AlphaFoldDB" id="A0A4Q0PG95"/>
<dbReference type="InterPro" id="IPR006102">
    <property type="entry name" value="Ig-like_GH2"/>
</dbReference>
<evidence type="ECO:0000256" key="2">
    <source>
        <dbReference type="ARBA" id="ARBA00001913"/>
    </source>
</evidence>
<dbReference type="GO" id="GO:0009341">
    <property type="term" value="C:beta-galactosidase complex"/>
    <property type="evidence" value="ECO:0007669"/>
    <property type="project" value="InterPro"/>
</dbReference>
<keyword evidence="6" id="KW-0378">Hydrolase</keyword>
<dbReference type="GO" id="GO:0004565">
    <property type="term" value="F:beta-galactosidase activity"/>
    <property type="evidence" value="ECO:0007669"/>
    <property type="project" value="UniProtKB-EC"/>
</dbReference>
<evidence type="ECO:0000256" key="7">
    <source>
        <dbReference type="ARBA" id="ARBA00022837"/>
    </source>
</evidence>
<dbReference type="Pfam" id="PF02837">
    <property type="entry name" value="Glyco_hydro_2_N"/>
    <property type="match status" value="1"/>
</dbReference>
<dbReference type="InterPro" id="IPR011013">
    <property type="entry name" value="Gal_mutarotase_sf_dom"/>
</dbReference>
<dbReference type="InterPro" id="IPR032312">
    <property type="entry name" value="LacZ_4"/>
</dbReference>
<dbReference type="PRINTS" id="PR00132">
    <property type="entry name" value="GLHYDRLASE2"/>
</dbReference>
<comment type="subunit">
    <text evidence="4">Monomer.</text>
</comment>
<dbReference type="Gene3D" id="3.20.20.80">
    <property type="entry name" value="Glycosidases"/>
    <property type="match status" value="1"/>
</dbReference>
<evidence type="ECO:0000256" key="1">
    <source>
        <dbReference type="ARBA" id="ARBA00001412"/>
    </source>
</evidence>
<dbReference type="SUPFAM" id="SSF50370">
    <property type="entry name" value="Ricin B-like lectins"/>
    <property type="match status" value="1"/>
</dbReference>
<dbReference type="Gene3D" id="2.80.10.50">
    <property type="match status" value="1"/>
</dbReference>
<evidence type="ECO:0000313" key="12">
    <source>
        <dbReference type="Proteomes" id="UP000290608"/>
    </source>
</evidence>
<proteinExistence type="inferred from homology"/>
<dbReference type="PANTHER" id="PTHR46323">
    <property type="entry name" value="BETA-GALACTOSIDASE"/>
    <property type="match status" value="1"/>
</dbReference>
<dbReference type="PANTHER" id="PTHR46323:SF2">
    <property type="entry name" value="BETA-GALACTOSIDASE"/>
    <property type="match status" value="1"/>
</dbReference>